<reference evidence="5" key="1">
    <citation type="submission" date="2013-06" db="EMBL/GenBank/DDBJ databases">
        <authorList>
            <person name="Groh K."/>
        </authorList>
    </citation>
    <scope>NUCLEOTIDE SEQUENCE</scope>
    <source>
        <tissue evidence="5">Antennules</tissue>
    </source>
</reference>
<proteinExistence type="predicted"/>
<dbReference type="PANTHER" id="PTHR10913:SF45">
    <property type="entry name" value="FOLLISTATIN, ISOFORM A-RELATED"/>
    <property type="match status" value="1"/>
</dbReference>
<sequence>AVAEASPTRQPCLMQCTLEYDPVCGSDGKTYGNACSLRGAQCLDPSITVAHCGDCESVPKRQLYPGLCDQYDQYDPMCGSNGVTYSNACFFFIAQWLNPSITLTHCGQC</sequence>
<dbReference type="PANTHER" id="PTHR10913">
    <property type="entry name" value="FOLLISTATIN-RELATED"/>
    <property type="match status" value="1"/>
</dbReference>
<dbReference type="Pfam" id="PF00050">
    <property type="entry name" value="Kazal_1"/>
    <property type="match status" value="1"/>
</dbReference>
<dbReference type="InterPro" id="IPR002350">
    <property type="entry name" value="Kazal_dom"/>
</dbReference>
<name>W6MNX5_9EUCA</name>
<evidence type="ECO:0000256" key="1">
    <source>
        <dbReference type="ARBA" id="ARBA00022690"/>
    </source>
</evidence>
<keyword evidence="2" id="KW-0722">Serine protease inhibitor</keyword>
<accession>W6MNX5</accession>
<keyword evidence="5" id="KW-0645">Protease</keyword>
<dbReference type="SMART" id="SM00280">
    <property type="entry name" value="KAZAL"/>
    <property type="match status" value="2"/>
</dbReference>
<feature type="non-terminal residue" evidence="5">
    <location>
        <position position="1"/>
    </location>
</feature>
<dbReference type="EMBL" id="HABY01000052">
    <property type="protein sequence ID" value="CDK12581.1"/>
    <property type="molecule type" value="Transcribed_RNA"/>
</dbReference>
<dbReference type="Pfam" id="PF07648">
    <property type="entry name" value="Kazal_2"/>
    <property type="match status" value="1"/>
</dbReference>
<dbReference type="GO" id="GO:0008233">
    <property type="term" value="F:peptidase activity"/>
    <property type="evidence" value="ECO:0007669"/>
    <property type="project" value="UniProtKB-KW"/>
</dbReference>
<keyword evidence="1" id="KW-0646">Protease inhibitor</keyword>
<dbReference type="GO" id="GO:0005576">
    <property type="term" value="C:extracellular region"/>
    <property type="evidence" value="ECO:0007669"/>
    <property type="project" value="TreeGrafter"/>
</dbReference>
<dbReference type="GO" id="GO:0006508">
    <property type="term" value="P:proteolysis"/>
    <property type="evidence" value="ECO:0007669"/>
    <property type="project" value="UniProtKB-KW"/>
</dbReference>
<evidence type="ECO:0000259" key="4">
    <source>
        <dbReference type="PROSITE" id="PS51465"/>
    </source>
</evidence>
<dbReference type="InterPro" id="IPR050653">
    <property type="entry name" value="Prot_Inhib_GrowthFact_Antg"/>
</dbReference>
<evidence type="ECO:0000256" key="3">
    <source>
        <dbReference type="ARBA" id="ARBA00023157"/>
    </source>
</evidence>
<dbReference type="PROSITE" id="PS51465">
    <property type="entry name" value="KAZAL_2"/>
    <property type="match status" value="2"/>
</dbReference>
<dbReference type="CDD" id="cd00104">
    <property type="entry name" value="KAZAL_FS"/>
    <property type="match status" value="2"/>
</dbReference>
<keyword evidence="3" id="KW-1015">Disulfide bond</keyword>
<dbReference type="Gene3D" id="3.30.60.30">
    <property type="match status" value="2"/>
</dbReference>
<organism evidence="5">
    <name type="scientific">Coenobita clypeatus</name>
    <dbReference type="NCBI Taxonomy" id="474045"/>
    <lineage>
        <taxon>Eukaryota</taxon>
        <taxon>Metazoa</taxon>
        <taxon>Ecdysozoa</taxon>
        <taxon>Arthropoda</taxon>
        <taxon>Crustacea</taxon>
        <taxon>Multicrustacea</taxon>
        <taxon>Malacostraca</taxon>
        <taxon>Eumalacostraca</taxon>
        <taxon>Eucarida</taxon>
        <taxon>Decapoda</taxon>
        <taxon>Pleocyemata</taxon>
        <taxon>Anomura</taxon>
        <taxon>Paguroidea</taxon>
        <taxon>Coenobitidae</taxon>
        <taxon>Coenobita</taxon>
    </lineage>
</organism>
<dbReference type="SUPFAM" id="SSF100895">
    <property type="entry name" value="Kazal-type serine protease inhibitors"/>
    <property type="match status" value="2"/>
</dbReference>
<feature type="domain" description="Kazal-like" evidence="4">
    <location>
        <begin position="6"/>
        <end position="57"/>
    </location>
</feature>
<keyword evidence="5" id="KW-0378">Hydrolase</keyword>
<protein>
    <submittedName>
        <fullName evidence="5">Kazal-type-serine-protease-inhibitor-like-4 protein</fullName>
    </submittedName>
</protein>
<dbReference type="InterPro" id="IPR036058">
    <property type="entry name" value="Kazal_dom_sf"/>
</dbReference>
<evidence type="ECO:0000313" key="5">
    <source>
        <dbReference type="EMBL" id="CDK12581.1"/>
    </source>
</evidence>
<reference evidence="5" key="2">
    <citation type="submission" date="2014-02" db="EMBL/GenBank/DDBJ databases">
        <title>The hermit crab's nose antennal transcriptomics.</title>
        <authorList>
            <person name="Groh K.C."/>
            <person name="Vogel H."/>
            <person name="Stensmyr M.C."/>
            <person name="Grosse-Wilde E."/>
            <person name="Hansson B.S."/>
        </authorList>
    </citation>
    <scope>NUCLEOTIDE SEQUENCE</scope>
    <source>
        <tissue evidence="5">Antennules</tissue>
    </source>
</reference>
<feature type="domain" description="Kazal-like" evidence="4">
    <location>
        <begin position="68"/>
        <end position="109"/>
    </location>
</feature>
<dbReference type="AlphaFoldDB" id="W6MNX5"/>
<evidence type="ECO:0000256" key="2">
    <source>
        <dbReference type="ARBA" id="ARBA00022900"/>
    </source>
</evidence>